<accession>K9YTX1</accession>
<reference evidence="4" key="1">
    <citation type="submission" date="2012-04" db="EMBL/GenBank/DDBJ databases">
        <title>Finished genome of Dactylococcopsis salina PCC 8305.</title>
        <authorList>
            <consortium name="US DOE Joint Genome Institute"/>
            <person name="Gugger M."/>
            <person name="Coursin T."/>
            <person name="Rippka R."/>
            <person name="Tandeau De Marsac N."/>
            <person name="Huntemann M."/>
            <person name="Wei C.-L."/>
            <person name="Han J."/>
            <person name="Detter J.C."/>
            <person name="Han C."/>
            <person name="Tapia R."/>
            <person name="Daligault H."/>
            <person name="Chen A."/>
            <person name="Krypides N."/>
            <person name="Mavromatis K."/>
            <person name="Markowitz V."/>
            <person name="Szeto E."/>
            <person name="Ivanova N."/>
            <person name="Ovchinnikova G."/>
            <person name="Pagani I."/>
            <person name="Pati A."/>
            <person name="Goodwin L."/>
            <person name="Peters L."/>
            <person name="Pitluck S."/>
            <person name="Woyke T."/>
            <person name="Kerfeld C."/>
        </authorList>
    </citation>
    <scope>NUCLEOTIDE SEQUENCE [LARGE SCALE GENOMIC DNA]</scope>
    <source>
        <strain evidence="4">PCC 8305</strain>
    </source>
</reference>
<keyword evidence="2" id="KW-0732">Signal</keyword>
<organism evidence="4 5">
    <name type="scientific">Dactylococcopsis salina (strain PCC 8305)</name>
    <name type="common">Myxobactron salinum</name>
    <dbReference type="NCBI Taxonomy" id="13035"/>
    <lineage>
        <taxon>Bacteria</taxon>
        <taxon>Bacillati</taxon>
        <taxon>Cyanobacteriota</taxon>
        <taxon>Cyanophyceae</taxon>
        <taxon>Nodosilineales</taxon>
        <taxon>Cymatolegaceae</taxon>
        <taxon>Dactylococcopsis</taxon>
    </lineage>
</organism>
<evidence type="ECO:0000259" key="3">
    <source>
        <dbReference type="PROSITE" id="PS51272"/>
    </source>
</evidence>
<dbReference type="InterPro" id="IPR051465">
    <property type="entry name" value="Cell_Envelope_Struct_Comp"/>
</dbReference>
<evidence type="ECO:0000313" key="5">
    <source>
        <dbReference type="Proteomes" id="UP000010482"/>
    </source>
</evidence>
<dbReference type="Pfam" id="PF04966">
    <property type="entry name" value="OprB"/>
    <property type="match status" value="2"/>
</dbReference>
<dbReference type="HOGENOM" id="CLU_018575_1_0_3"/>
<dbReference type="NCBIfam" id="NF033921">
    <property type="entry name" value="por_somb"/>
    <property type="match status" value="1"/>
</dbReference>
<protein>
    <submittedName>
        <fullName evidence="4">S-layer protein</fullName>
    </submittedName>
</protein>
<dbReference type="Proteomes" id="UP000010482">
    <property type="component" value="Chromosome"/>
</dbReference>
<dbReference type="PANTHER" id="PTHR43308:SF1">
    <property type="entry name" value="OUTER MEMBRANE PROTEIN ALPHA"/>
    <property type="match status" value="1"/>
</dbReference>
<dbReference type="GO" id="GO:0015288">
    <property type="term" value="F:porin activity"/>
    <property type="evidence" value="ECO:0007669"/>
    <property type="project" value="InterPro"/>
</dbReference>
<feature type="domain" description="SLH" evidence="3">
    <location>
        <begin position="62"/>
        <end position="126"/>
    </location>
</feature>
<dbReference type="PATRIC" id="fig|13035.3.peg.1410"/>
<name>K9YTX1_DACS8</name>
<dbReference type="Pfam" id="PF00395">
    <property type="entry name" value="SLH"/>
    <property type="match status" value="1"/>
</dbReference>
<dbReference type="STRING" id="13035.Dacsa_1255"/>
<dbReference type="GO" id="GO:0008643">
    <property type="term" value="P:carbohydrate transport"/>
    <property type="evidence" value="ECO:0007669"/>
    <property type="project" value="InterPro"/>
</dbReference>
<gene>
    <name evidence="4" type="ORF">Dacsa_1255</name>
</gene>
<dbReference type="PANTHER" id="PTHR43308">
    <property type="entry name" value="OUTER MEMBRANE PROTEIN ALPHA-RELATED"/>
    <property type="match status" value="1"/>
</dbReference>
<comment type="similarity">
    <text evidence="1 2">Belongs to the OprB family.</text>
</comment>
<dbReference type="GO" id="GO:0016020">
    <property type="term" value="C:membrane"/>
    <property type="evidence" value="ECO:0007669"/>
    <property type="project" value="InterPro"/>
</dbReference>
<dbReference type="SUPFAM" id="SSF56935">
    <property type="entry name" value="Porins"/>
    <property type="match status" value="1"/>
</dbReference>
<dbReference type="InterPro" id="IPR047684">
    <property type="entry name" value="Por_som-like"/>
</dbReference>
<dbReference type="PROSITE" id="PS51272">
    <property type="entry name" value="SLH"/>
    <property type="match status" value="1"/>
</dbReference>
<dbReference type="InterPro" id="IPR007049">
    <property type="entry name" value="Carb-sel_porin_OprB"/>
</dbReference>
<dbReference type="EMBL" id="CP003944">
    <property type="protein sequence ID" value="AFZ49952.1"/>
    <property type="molecule type" value="Genomic_DNA"/>
</dbReference>
<dbReference type="eggNOG" id="COG2067">
    <property type="taxonomic scope" value="Bacteria"/>
</dbReference>
<evidence type="ECO:0000256" key="1">
    <source>
        <dbReference type="ARBA" id="ARBA00008769"/>
    </source>
</evidence>
<feature type="signal peptide" evidence="2">
    <location>
        <begin position="1"/>
        <end position="26"/>
    </location>
</feature>
<dbReference type="Gene3D" id="2.40.160.180">
    <property type="entry name" value="Carbohydrate-selective porin OprB"/>
    <property type="match status" value="1"/>
</dbReference>
<feature type="chain" id="PRO_5007231796" evidence="2">
    <location>
        <begin position="27"/>
        <end position="548"/>
    </location>
</feature>
<keyword evidence="5" id="KW-1185">Reference proteome</keyword>
<evidence type="ECO:0000313" key="4">
    <source>
        <dbReference type="EMBL" id="AFZ49952.1"/>
    </source>
</evidence>
<proteinExistence type="inferred from homology"/>
<dbReference type="InterPro" id="IPR038673">
    <property type="entry name" value="OprB_sf"/>
</dbReference>
<sequence length="548" mass="58808">MASSKYMNLFKVAPILLGASFVAAQAQPVFAQSANGSEQELLQQIDNYNNQGNSNSLNQVNSVFQLRDVSPGDWAFEALRNLVERYGCIAGYPDGTFRGNRALTRFEFAAGLNACLQQIERLIAANTGGGSDVDQSDLATLQRLTQEFEAELATLGTRVDNLEGRVGFLEDNQFSTTTKLSGSVVFLAGGAFGSDQDDPNGSLFGQDTDSNPNIVYDAVLDFEASFTGRDELKVSLQASSPGDVIQNVGDAALDNPEGGNNSFEMEDLIYSFPLGQNVQVEIGLNDFDPDSAFDYSYGSGATLSDFTIDGEEAITDGTGAEDDVGISTNINLTDRLSLGVGYTTNDSNANDPDVGLFQDYSIAAGLNFSGDRFDVGIGYNFTETVGDDTILADDIDDNIANPVLYNEVTQNAIGARGAVRLGSRTEIGGFVEYIDASFEDTIQPNLNPEFDSEGWSFGANLAFFDIGKEGSTLGVAFASRAFFEDADFDNGGTVTLQQDRTYVAEVFYDFPVNDNVSITPGLVAVFNPDNDSDNSEVYVGVVRTTFSF</sequence>
<dbReference type="KEGG" id="dsl:Dacsa_1255"/>
<dbReference type="InterPro" id="IPR001119">
    <property type="entry name" value="SLH_dom"/>
</dbReference>
<evidence type="ECO:0000256" key="2">
    <source>
        <dbReference type="RuleBase" id="RU363072"/>
    </source>
</evidence>
<dbReference type="AlphaFoldDB" id="K9YTX1"/>
<dbReference type="OrthoDB" id="468251at2"/>